<accession>A0A1C6GUB9</accession>
<name>A0A1C6GUB9_9FIRM</name>
<dbReference type="InterPro" id="IPR036291">
    <property type="entry name" value="NAD(P)-bd_dom_sf"/>
</dbReference>
<evidence type="ECO:0000256" key="8">
    <source>
        <dbReference type="ARBA" id="ARBA00047561"/>
    </source>
</evidence>
<dbReference type="EMBL" id="FMHG01000001">
    <property type="protein sequence ID" value="SCJ48824.1"/>
    <property type="molecule type" value="Genomic_DNA"/>
</dbReference>
<dbReference type="AlphaFoldDB" id="A0A1C6GUB9"/>
<evidence type="ECO:0000256" key="6">
    <source>
        <dbReference type="ARBA" id="ARBA00023027"/>
    </source>
</evidence>
<dbReference type="UniPathway" id="UPA00262">
    <property type="reaction ID" value="UER00222"/>
</dbReference>
<gene>
    <name evidence="9" type="primary">sirC</name>
    <name evidence="9" type="ORF">SAMEA3545359_00539</name>
</gene>
<dbReference type="PANTHER" id="PTHR36925:SF1">
    <property type="entry name" value="COBALT-PRECORRIN-6A REDUCTASE"/>
    <property type="match status" value="1"/>
</dbReference>
<dbReference type="NCBIfam" id="TIGR00715">
    <property type="entry name" value="precor6x_red"/>
    <property type="match status" value="1"/>
</dbReference>
<dbReference type="Gene3D" id="3.40.50.720">
    <property type="entry name" value="NAD(P)-binding Rossmann-like Domain"/>
    <property type="match status" value="1"/>
</dbReference>
<dbReference type="PROSITE" id="PS51014">
    <property type="entry name" value="COBK_CBIJ"/>
    <property type="match status" value="1"/>
</dbReference>
<protein>
    <recommendedName>
        <fullName evidence="3">precorrin-2 dehydrogenase</fullName>
        <ecNumber evidence="3">1.3.1.76</ecNumber>
    </recommendedName>
</protein>
<dbReference type="SUPFAM" id="SSF51735">
    <property type="entry name" value="NAD(P)-binding Rossmann-fold domains"/>
    <property type="match status" value="1"/>
</dbReference>
<comment type="catalytic activity">
    <reaction evidence="8">
        <text>precorrin-2 + NAD(+) = sirohydrochlorin + NADH + 2 H(+)</text>
        <dbReference type="Rhea" id="RHEA:15613"/>
        <dbReference type="ChEBI" id="CHEBI:15378"/>
        <dbReference type="ChEBI" id="CHEBI:57540"/>
        <dbReference type="ChEBI" id="CHEBI:57945"/>
        <dbReference type="ChEBI" id="CHEBI:58351"/>
        <dbReference type="ChEBI" id="CHEBI:58827"/>
        <dbReference type="EC" id="1.3.1.76"/>
    </reaction>
</comment>
<comment type="pathway">
    <text evidence="2">Porphyrin-containing compound metabolism; siroheme biosynthesis; sirohydrochlorin from precorrin-2: step 1/1.</text>
</comment>
<proteinExistence type="predicted"/>
<dbReference type="UniPathway" id="UPA00148"/>
<comment type="pathway">
    <text evidence="1">Cofactor biosynthesis; adenosylcobalamin biosynthesis.</text>
</comment>
<dbReference type="Pfam" id="PF02571">
    <property type="entry name" value="CbiJ"/>
    <property type="match status" value="1"/>
</dbReference>
<dbReference type="EC" id="1.3.1.76" evidence="3"/>
<organism evidence="9">
    <name type="scientific">uncultured Anaerotruncus sp</name>
    <dbReference type="NCBI Taxonomy" id="905011"/>
    <lineage>
        <taxon>Bacteria</taxon>
        <taxon>Bacillati</taxon>
        <taxon>Bacillota</taxon>
        <taxon>Clostridia</taxon>
        <taxon>Eubacteriales</taxon>
        <taxon>Oscillospiraceae</taxon>
        <taxon>Anaerotruncus</taxon>
        <taxon>environmental samples</taxon>
    </lineage>
</organism>
<dbReference type="Pfam" id="PF13241">
    <property type="entry name" value="NAD_binding_7"/>
    <property type="match status" value="1"/>
</dbReference>
<evidence type="ECO:0000256" key="1">
    <source>
        <dbReference type="ARBA" id="ARBA00004953"/>
    </source>
</evidence>
<dbReference type="NCBIfam" id="TIGR01470">
    <property type="entry name" value="cysG_Nterm"/>
    <property type="match status" value="1"/>
</dbReference>
<dbReference type="GO" id="GO:0043115">
    <property type="term" value="F:precorrin-2 dehydrogenase activity"/>
    <property type="evidence" value="ECO:0007669"/>
    <property type="project" value="UniProtKB-EC"/>
</dbReference>
<dbReference type="GO" id="GO:0019354">
    <property type="term" value="P:siroheme biosynthetic process"/>
    <property type="evidence" value="ECO:0007669"/>
    <property type="project" value="UniProtKB-UniPathway"/>
</dbReference>
<dbReference type="GO" id="GO:0016994">
    <property type="term" value="F:precorrin-6A reductase activity"/>
    <property type="evidence" value="ECO:0007669"/>
    <property type="project" value="InterPro"/>
</dbReference>
<keyword evidence="5 9" id="KW-0560">Oxidoreductase</keyword>
<evidence type="ECO:0000256" key="5">
    <source>
        <dbReference type="ARBA" id="ARBA00023002"/>
    </source>
</evidence>
<dbReference type="InterPro" id="IPR006367">
    <property type="entry name" value="Sirohaem_synthase_N"/>
</dbReference>
<keyword evidence="6" id="KW-0520">NAD</keyword>
<dbReference type="InterPro" id="IPR003723">
    <property type="entry name" value="Precorrin-6x_reduct"/>
</dbReference>
<evidence type="ECO:0000256" key="3">
    <source>
        <dbReference type="ARBA" id="ARBA00012400"/>
    </source>
</evidence>
<dbReference type="GO" id="GO:0009236">
    <property type="term" value="P:cobalamin biosynthetic process"/>
    <property type="evidence" value="ECO:0007669"/>
    <property type="project" value="UniProtKB-UniPathway"/>
</dbReference>
<evidence type="ECO:0000256" key="2">
    <source>
        <dbReference type="ARBA" id="ARBA00005010"/>
    </source>
</evidence>
<keyword evidence="7" id="KW-0627">Porphyrin biosynthesis</keyword>
<keyword evidence="4" id="KW-0169">Cobalamin biosynthesis</keyword>
<dbReference type="PANTHER" id="PTHR36925">
    <property type="entry name" value="COBALT-PRECORRIN-6A REDUCTASE"/>
    <property type="match status" value="1"/>
</dbReference>
<evidence type="ECO:0000256" key="4">
    <source>
        <dbReference type="ARBA" id="ARBA00022573"/>
    </source>
</evidence>
<sequence>MAPGKLLLFAGTSEGRELFARALNCGIDAEAAVATDYGRSQLQELGGKIHTGRLDEGQIAAMLAGGTYRLVVDATHPYADRATANIAAACAVRRVPYLRLVRPEQPGEEVINCTDMAAAVDYLRDTDGGILCTVGSKQLEQLCQLPDYQKRVYARILPLEENLSACRALGFAGAHILCMQGPFSAELNAALLRQYSCRYLLTKSSGAAGGFAQKLQGAKMAGAQVVVIDRPTSEQGLSLTEVWRRIAAIWQLPEECEVSAAVRRRYFPLFVQTANKRVLVVGGGQVATRRVQSLLHFDWQQVTVVAPQVSKHLRDLAGQGAICWRKRCFAEPDVGQSDVVLAATDSSEVNRWVVNCAQDRGIFANNASDRRQCDFYFPALALGETQTAALVGRGGDHRQVARTAAKIREVLRHEDNGSE</sequence>
<evidence type="ECO:0000256" key="7">
    <source>
        <dbReference type="ARBA" id="ARBA00023244"/>
    </source>
</evidence>
<evidence type="ECO:0000313" key="9">
    <source>
        <dbReference type="EMBL" id="SCJ48824.1"/>
    </source>
</evidence>
<reference evidence="9" key="1">
    <citation type="submission" date="2015-09" db="EMBL/GenBank/DDBJ databases">
        <authorList>
            <consortium name="Pathogen Informatics"/>
        </authorList>
    </citation>
    <scope>NUCLEOTIDE SEQUENCE</scope>
    <source>
        <strain evidence="9">2789STDY5834896</strain>
    </source>
</reference>